<accession>A0A1G6D498</accession>
<dbReference type="EMBL" id="FMXQ01000006">
    <property type="protein sequence ID" value="SDB39910.1"/>
    <property type="molecule type" value="Genomic_DNA"/>
</dbReference>
<evidence type="ECO:0000313" key="6">
    <source>
        <dbReference type="EMBL" id="SDB39910.1"/>
    </source>
</evidence>
<dbReference type="AlphaFoldDB" id="A0A1G6D498"/>
<dbReference type="PROSITE" id="PS00330">
    <property type="entry name" value="HEMOLYSIN_CALCIUM"/>
    <property type="match status" value="2"/>
</dbReference>
<keyword evidence="3" id="KW-0964">Secreted</keyword>
<feature type="domain" description="Peptidase M10 serralysin C-terminal" evidence="5">
    <location>
        <begin position="421"/>
        <end position="477"/>
    </location>
</feature>
<evidence type="ECO:0000256" key="4">
    <source>
        <dbReference type="ARBA" id="ARBA00022737"/>
    </source>
</evidence>
<dbReference type="GO" id="GO:0005615">
    <property type="term" value="C:extracellular space"/>
    <property type="evidence" value="ECO:0007669"/>
    <property type="project" value="InterPro"/>
</dbReference>
<dbReference type="Pfam" id="PF00353">
    <property type="entry name" value="HemolysinCabind"/>
    <property type="match status" value="2"/>
</dbReference>
<dbReference type="InterPro" id="IPR011049">
    <property type="entry name" value="Serralysin-like_metalloprot_C"/>
</dbReference>
<reference evidence="6 7" key="1">
    <citation type="submission" date="2016-10" db="EMBL/GenBank/DDBJ databases">
        <authorList>
            <person name="de Groot N.N."/>
        </authorList>
    </citation>
    <scope>NUCLEOTIDE SEQUENCE [LARGE SCALE GENOMIC DNA]</scope>
    <source>
        <strain evidence="6 7">ATCC 35022</strain>
    </source>
</reference>
<dbReference type="InterPro" id="IPR050557">
    <property type="entry name" value="RTX_toxin/Mannuronan_C5-epim"/>
</dbReference>
<dbReference type="SUPFAM" id="SSF51120">
    <property type="entry name" value="beta-Roll"/>
    <property type="match status" value="1"/>
</dbReference>
<dbReference type="InterPro" id="IPR017853">
    <property type="entry name" value="GH"/>
</dbReference>
<keyword evidence="7" id="KW-1185">Reference proteome</keyword>
<keyword evidence="4" id="KW-0677">Repeat</keyword>
<dbReference type="RefSeq" id="WP_090877348.1">
    <property type="nucleotide sequence ID" value="NZ_FMXQ01000006.1"/>
</dbReference>
<dbReference type="InterPro" id="IPR001343">
    <property type="entry name" value="Hemolysn_Ca-bd"/>
</dbReference>
<dbReference type="Gene3D" id="2.150.10.10">
    <property type="entry name" value="Serralysin-like metalloprotease, C-terminal"/>
    <property type="match status" value="2"/>
</dbReference>
<proteinExistence type="predicted"/>
<evidence type="ECO:0000256" key="3">
    <source>
        <dbReference type="ARBA" id="ARBA00022525"/>
    </source>
</evidence>
<name>A0A1G6D498_9HYPH</name>
<dbReference type="Pfam" id="PF08548">
    <property type="entry name" value="Peptidase_M10_C"/>
    <property type="match status" value="1"/>
</dbReference>
<dbReference type="PRINTS" id="PR00313">
    <property type="entry name" value="CABNDNGRPT"/>
</dbReference>
<dbReference type="SUPFAM" id="SSF51445">
    <property type="entry name" value="(Trans)glycosidases"/>
    <property type="match status" value="1"/>
</dbReference>
<dbReference type="PANTHER" id="PTHR38340">
    <property type="entry name" value="S-LAYER PROTEIN"/>
    <property type="match status" value="1"/>
</dbReference>
<dbReference type="InterPro" id="IPR013858">
    <property type="entry name" value="Peptidase_M10B_C"/>
</dbReference>
<organism evidence="6 7">
    <name type="scientific">Bauldia litoralis</name>
    <dbReference type="NCBI Taxonomy" id="665467"/>
    <lineage>
        <taxon>Bacteria</taxon>
        <taxon>Pseudomonadati</taxon>
        <taxon>Pseudomonadota</taxon>
        <taxon>Alphaproteobacteria</taxon>
        <taxon>Hyphomicrobiales</taxon>
        <taxon>Kaistiaceae</taxon>
        <taxon>Bauldia</taxon>
    </lineage>
</organism>
<dbReference type="STRING" id="665467.SAMN02982931_02986"/>
<dbReference type="GO" id="GO:0005509">
    <property type="term" value="F:calcium ion binding"/>
    <property type="evidence" value="ECO:0007669"/>
    <property type="project" value="InterPro"/>
</dbReference>
<evidence type="ECO:0000256" key="2">
    <source>
        <dbReference type="ARBA" id="ARBA00004613"/>
    </source>
</evidence>
<dbReference type="InterPro" id="IPR018511">
    <property type="entry name" value="Hemolysin-typ_Ca-bd_CS"/>
</dbReference>
<comment type="cofactor">
    <cofactor evidence="1">
        <name>Ca(2+)</name>
        <dbReference type="ChEBI" id="CHEBI:29108"/>
    </cofactor>
</comment>
<dbReference type="PANTHER" id="PTHR38340:SF1">
    <property type="entry name" value="S-LAYER PROTEIN"/>
    <property type="match status" value="1"/>
</dbReference>
<comment type="subcellular location">
    <subcellularLocation>
        <location evidence="2">Secreted</location>
    </subcellularLocation>
</comment>
<dbReference type="Gene3D" id="3.20.20.80">
    <property type="entry name" value="Glycosidases"/>
    <property type="match status" value="1"/>
</dbReference>
<gene>
    <name evidence="6" type="ORF">SAMN02982931_02986</name>
</gene>
<evidence type="ECO:0000259" key="5">
    <source>
        <dbReference type="Pfam" id="PF08548"/>
    </source>
</evidence>
<protein>
    <submittedName>
        <fullName evidence="6">Hemolysin-type calcium-binding repeat-containing protein</fullName>
    </submittedName>
</protein>
<dbReference type="Proteomes" id="UP000199071">
    <property type="component" value="Unassembled WGS sequence"/>
</dbReference>
<evidence type="ECO:0000256" key="1">
    <source>
        <dbReference type="ARBA" id="ARBA00001913"/>
    </source>
</evidence>
<sequence>MAKKTDPLIPAQTPFAYNVGVNYESWEVGRTGYSISADLDQIAENFHLIRTYHAAAVGTTDPTTPSMDPTQSQVIDWIVKNPGNELVMGTNNSALAISGAGSTWTGGLMTSSAYTDLWVKMLIADFGSVAKVKIGLKAIELGNEIDQHGPPPTSTSFSDYVDTWIPAAFDNLKASMAKYGLDSIPITTTIANYGVTNEVSVKIPAHIIANWGAKWNNGVPFVAFNQYTGDNQKSTDFSTVEAYFTAVQKAFGTTLEVFVGETGYSEDWGAANQQKVIKEMFAWLDGQESAGGKTVPLFVFDAFDRPAVTWPAGQVGFGIYGENGSYQPDGLKPGISVPSWVDDPITTATRGADSLYGTKAHETIKARAGDDIVLGLAGNDKLFGQAGWDLLVGHAGRDKLIGGRGDDYLDGSRGDDRLRGGIGDDTLIGGKGKDKMSGGKGADAFLFDFAMTKASAKKHWDKITDFDASQDTIHLKQSKVPDLALGELADPDGHVSYKHGALFYDDVKFAKFTDKAPDSLGDIDIIIYA</sequence>
<evidence type="ECO:0000313" key="7">
    <source>
        <dbReference type="Proteomes" id="UP000199071"/>
    </source>
</evidence>